<evidence type="ECO:0000259" key="10">
    <source>
        <dbReference type="PROSITE" id="PS50929"/>
    </source>
</evidence>
<dbReference type="GO" id="GO:0015421">
    <property type="term" value="F:ABC-type oligopeptide transporter activity"/>
    <property type="evidence" value="ECO:0007669"/>
    <property type="project" value="TreeGrafter"/>
</dbReference>
<dbReference type="AlphaFoldDB" id="A0A449BFG2"/>
<evidence type="ECO:0000256" key="7">
    <source>
        <dbReference type="ARBA" id="ARBA00023136"/>
    </source>
</evidence>
<dbReference type="InterPro" id="IPR039421">
    <property type="entry name" value="Type_1_exporter"/>
</dbReference>
<dbReference type="PANTHER" id="PTHR43394">
    <property type="entry name" value="ATP-DEPENDENT PERMEASE MDL1, MITOCHONDRIAL"/>
    <property type="match status" value="1"/>
</dbReference>
<dbReference type="Pfam" id="PF00005">
    <property type="entry name" value="ABC_tran"/>
    <property type="match status" value="1"/>
</dbReference>
<evidence type="ECO:0000313" key="12">
    <source>
        <dbReference type="Proteomes" id="UP000289841"/>
    </source>
</evidence>
<evidence type="ECO:0000256" key="6">
    <source>
        <dbReference type="ARBA" id="ARBA00022989"/>
    </source>
</evidence>
<dbReference type="EMBL" id="LR215048">
    <property type="protein sequence ID" value="VEU81193.1"/>
    <property type="molecule type" value="Genomic_DNA"/>
</dbReference>
<keyword evidence="12" id="KW-1185">Reference proteome</keyword>
<keyword evidence="3 8" id="KW-0812">Transmembrane</keyword>
<evidence type="ECO:0000256" key="4">
    <source>
        <dbReference type="ARBA" id="ARBA00022741"/>
    </source>
</evidence>
<feature type="transmembrane region" description="Helical" evidence="8">
    <location>
        <begin position="239"/>
        <end position="260"/>
    </location>
</feature>
<comment type="similarity">
    <text evidence="2">Belongs to the ABC transporter superfamily.</text>
</comment>
<feature type="transmembrane region" description="Helical" evidence="8">
    <location>
        <begin position="21"/>
        <end position="43"/>
    </location>
</feature>
<dbReference type="InterPro" id="IPR027417">
    <property type="entry name" value="P-loop_NTPase"/>
</dbReference>
<feature type="transmembrane region" description="Helical" evidence="8">
    <location>
        <begin position="154"/>
        <end position="175"/>
    </location>
</feature>
<dbReference type="SUPFAM" id="SSF90123">
    <property type="entry name" value="ABC transporter transmembrane region"/>
    <property type="match status" value="1"/>
</dbReference>
<evidence type="ECO:0000256" key="3">
    <source>
        <dbReference type="ARBA" id="ARBA00022692"/>
    </source>
</evidence>
<keyword evidence="4" id="KW-0547">Nucleotide-binding</keyword>
<organism evidence="11 12">
    <name type="scientific">Haploplasma axanthum</name>
    <name type="common">Acholeplasma axanthum</name>
    <dbReference type="NCBI Taxonomy" id="29552"/>
    <lineage>
        <taxon>Bacteria</taxon>
        <taxon>Bacillati</taxon>
        <taxon>Mycoplasmatota</taxon>
        <taxon>Mollicutes</taxon>
        <taxon>Acholeplasmatales</taxon>
        <taxon>Acholeplasmataceae</taxon>
        <taxon>Haploplasma</taxon>
    </lineage>
</organism>
<dbReference type="GO" id="GO:0005524">
    <property type="term" value="F:ATP binding"/>
    <property type="evidence" value="ECO:0007669"/>
    <property type="project" value="UniProtKB-KW"/>
</dbReference>
<name>A0A449BFG2_HAPAX</name>
<accession>A0A449BFG2</accession>
<dbReference type="PROSITE" id="PS50893">
    <property type="entry name" value="ABC_TRANSPORTER_2"/>
    <property type="match status" value="1"/>
</dbReference>
<dbReference type="SMART" id="SM00382">
    <property type="entry name" value="AAA"/>
    <property type="match status" value="1"/>
</dbReference>
<dbReference type="GO" id="GO:0005886">
    <property type="term" value="C:plasma membrane"/>
    <property type="evidence" value="ECO:0007669"/>
    <property type="project" value="UniProtKB-SubCell"/>
</dbReference>
<dbReference type="PANTHER" id="PTHR43394:SF1">
    <property type="entry name" value="ATP-BINDING CASSETTE SUB-FAMILY B MEMBER 10, MITOCHONDRIAL"/>
    <property type="match status" value="1"/>
</dbReference>
<dbReference type="InterPro" id="IPR003439">
    <property type="entry name" value="ABC_transporter-like_ATP-bd"/>
</dbReference>
<dbReference type="Pfam" id="PF00664">
    <property type="entry name" value="ABC_membrane"/>
    <property type="match status" value="1"/>
</dbReference>
<feature type="domain" description="ABC transporter" evidence="9">
    <location>
        <begin position="327"/>
        <end position="537"/>
    </location>
</feature>
<feature type="transmembrane region" description="Helical" evidence="8">
    <location>
        <begin position="126"/>
        <end position="148"/>
    </location>
</feature>
<evidence type="ECO:0000256" key="1">
    <source>
        <dbReference type="ARBA" id="ARBA00004651"/>
    </source>
</evidence>
<feature type="transmembrane region" description="Helical" evidence="8">
    <location>
        <begin position="272"/>
        <end position="294"/>
    </location>
</feature>
<evidence type="ECO:0000256" key="2">
    <source>
        <dbReference type="ARBA" id="ARBA00005417"/>
    </source>
</evidence>
<dbReference type="InterPro" id="IPR003593">
    <property type="entry name" value="AAA+_ATPase"/>
</dbReference>
<evidence type="ECO:0000313" key="11">
    <source>
        <dbReference type="EMBL" id="VEU81193.1"/>
    </source>
</evidence>
<evidence type="ECO:0000256" key="8">
    <source>
        <dbReference type="SAM" id="Phobius"/>
    </source>
</evidence>
<dbReference type="KEGG" id="aaxa:NCTC10138_01590"/>
<dbReference type="Proteomes" id="UP000289841">
    <property type="component" value="Chromosome"/>
</dbReference>
<feature type="transmembrane region" description="Helical" evidence="8">
    <location>
        <begin position="55"/>
        <end position="72"/>
    </location>
</feature>
<dbReference type="STRING" id="1278311.GCA_000428705_00565"/>
<dbReference type="InterPro" id="IPR036640">
    <property type="entry name" value="ABC1_TM_sf"/>
</dbReference>
<dbReference type="GO" id="GO:0016887">
    <property type="term" value="F:ATP hydrolysis activity"/>
    <property type="evidence" value="ECO:0007669"/>
    <property type="project" value="InterPro"/>
</dbReference>
<dbReference type="PROSITE" id="PS00211">
    <property type="entry name" value="ABC_TRANSPORTER_1"/>
    <property type="match status" value="1"/>
</dbReference>
<reference evidence="11 12" key="1">
    <citation type="submission" date="2019-01" db="EMBL/GenBank/DDBJ databases">
        <authorList>
            <consortium name="Pathogen Informatics"/>
        </authorList>
    </citation>
    <scope>NUCLEOTIDE SEQUENCE [LARGE SCALE GENOMIC DNA]</scope>
    <source>
        <strain evidence="11 12">NCTC10138</strain>
    </source>
</reference>
<feature type="domain" description="ABC transmembrane type-1" evidence="10">
    <location>
        <begin position="21"/>
        <end position="295"/>
    </location>
</feature>
<protein>
    <submittedName>
        <fullName evidence="11">ABC-type multidrug/protein/lipid transport system ATPase component</fullName>
    </submittedName>
</protein>
<evidence type="ECO:0000259" key="9">
    <source>
        <dbReference type="PROSITE" id="PS50893"/>
    </source>
</evidence>
<gene>
    <name evidence="11" type="primary">mldB1_18</name>
    <name evidence="11" type="ORF">NCTC10138_01590</name>
</gene>
<dbReference type="SUPFAM" id="SSF52540">
    <property type="entry name" value="P-loop containing nucleoside triphosphate hydrolases"/>
    <property type="match status" value="1"/>
</dbReference>
<dbReference type="Gene3D" id="1.20.1560.10">
    <property type="entry name" value="ABC transporter type 1, transmembrane domain"/>
    <property type="match status" value="1"/>
</dbReference>
<proteinExistence type="inferred from homology"/>
<dbReference type="InterPro" id="IPR017871">
    <property type="entry name" value="ABC_transporter-like_CS"/>
</dbReference>
<evidence type="ECO:0000256" key="5">
    <source>
        <dbReference type="ARBA" id="ARBA00022840"/>
    </source>
</evidence>
<keyword evidence="7 8" id="KW-0472">Membrane</keyword>
<dbReference type="InterPro" id="IPR011527">
    <property type="entry name" value="ABC1_TM_dom"/>
</dbReference>
<sequence>MKTFKTVVRLLRLVKPLIIELMVAVITGVLGFVCVSLIAYFGATMFVNKKIDNTLILIIIALGVLKGIFKYLEQWFNHYIAFKVLAHIRDIIIKTLRRLAPAKLDNKDKGDLIANITSDVEILEAFYAHTISPIMIAFIYSTLVVIFISLCSLYIAGILLLSYFIIGIIFPVANYKLSEKLGSRIKEEEAVLKNITIENFDGLKDIKQFKIQNEKTIKMNYQSEKLESLRKKEKHHIGIMHGLIVVVELLTIFLIIMISIKTNIEYKIVIPIIALSLTSFKAVINVANVAGILVHSFASGKRILELVDEKPAIEDVVNENDVQFKKIEIKKLEFKYQEKNILKNLNLSIKDKDFIGICGESGSGKSTLLRLLMRFYDPSFGEILIDDLNLKNINTSSLRINQSLVTQETYLFKTTIKENIKIANLNATDEEIINACKKASIHDTIMKFNKGYETIITNNINISSGEAQRIGLARAFVSKSNLVLLDEPTANLDALNEGIILESIKENDRTIIMVSHRRKSLSICNKIIEIKGEEIWK</sequence>
<keyword evidence="6 8" id="KW-1133">Transmembrane helix</keyword>
<dbReference type="Gene3D" id="3.40.50.300">
    <property type="entry name" value="P-loop containing nucleotide triphosphate hydrolases"/>
    <property type="match status" value="1"/>
</dbReference>
<keyword evidence="5" id="KW-0067">ATP-binding</keyword>
<dbReference type="PROSITE" id="PS50929">
    <property type="entry name" value="ABC_TM1F"/>
    <property type="match status" value="1"/>
</dbReference>
<comment type="subcellular location">
    <subcellularLocation>
        <location evidence="1">Cell membrane</location>
        <topology evidence="1">Multi-pass membrane protein</topology>
    </subcellularLocation>
</comment>